<dbReference type="OrthoDB" id="9769353at2"/>
<dbReference type="CDD" id="cd00338">
    <property type="entry name" value="Ser_Recombinase"/>
    <property type="match status" value="1"/>
</dbReference>
<organism evidence="4 5">
    <name type="scientific">Faecalibacterium prausnitzii</name>
    <dbReference type="NCBI Taxonomy" id="853"/>
    <lineage>
        <taxon>Bacteria</taxon>
        <taxon>Bacillati</taxon>
        <taxon>Bacillota</taxon>
        <taxon>Clostridia</taxon>
        <taxon>Eubacteriales</taxon>
        <taxon>Oscillospiraceae</taxon>
        <taxon>Faecalibacterium</taxon>
    </lineage>
</organism>
<dbReference type="AlphaFoldDB" id="A0A173SKM6"/>
<sequence>MEKTELTNAQKQNRVRQRISQASIDPDKYEYIPAKEQNDHVKADQYQRVAIYARVSTDNPMQTTSFELQQKYYEELVAQHPQWVLVKIYADEGKSGTTMQHRDGFNEMLADADAGKIDLIIVKNISRFARNVVDCLSIIRKLSEKKIGVLFESEAIYSLNDDSHMALSFQATIAEQESRTRSRSMETSLRMRLDHGLPLTPELLGFMKNQDGKLVVNPETYKIPKLMFYMYLYGYSTQQIADTLTKLSKRTYLGNLKWTASGVAASMRNERYCGDVLTRKRFTKFAADVHDQKSFKNRGEKPQSHYRDDHEAIIDRNDFLAVQRIMNNARFGGTSLLPELQVIPDGLLKGFVIVHPKWGSFTKEDYIAVCRSVDSNPAEESRLEVREGSFDLTGYEVADFKLFSDQSVPAIMLHKDSIAFSVAGIREMDLKDNYVELLVHPLRKEIAVRPTNKDNRCAIQWANGVRGNRHSRSVAAKAYIQTLYQIFGWEQDNNYKLYGRIYRDGQDAACIYAGTNASVYIKNNEVTVEDATGQNISRQGKRIRGVVGNFGQGVGNGYYVEKSMTELRNLTRQEWQTRLAGQMVSTGTELQVTSYDELRSFIQEELGELFEEDVQK</sequence>
<dbReference type="InterPro" id="IPR011109">
    <property type="entry name" value="DNA_bind_recombinase_dom"/>
</dbReference>
<dbReference type="Proteomes" id="UP000095649">
    <property type="component" value="Unassembled WGS sequence"/>
</dbReference>
<protein>
    <submittedName>
        <fullName evidence="4">Resolvase, N terminal domain</fullName>
    </submittedName>
</protein>
<dbReference type="GO" id="GO:0000150">
    <property type="term" value="F:DNA strand exchange activity"/>
    <property type="evidence" value="ECO:0007669"/>
    <property type="project" value="InterPro"/>
</dbReference>
<name>A0A173SKM6_9FIRM</name>
<dbReference type="GO" id="GO:0003677">
    <property type="term" value="F:DNA binding"/>
    <property type="evidence" value="ECO:0007669"/>
    <property type="project" value="InterPro"/>
</dbReference>
<dbReference type="Pfam" id="PF00239">
    <property type="entry name" value="Resolvase"/>
    <property type="match status" value="1"/>
</dbReference>
<evidence type="ECO:0000313" key="5">
    <source>
        <dbReference type="Proteomes" id="UP000095649"/>
    </source>
</evidence>
<dbReference type="InterPro" id="IPR006119">
    <property type="entry name" value="Resolv_N"/>
</dbReference>
<dbReference type="SMART" id="SM00857">
    <property type="entry name" value="Resolvase"/>
    <property type="match status" value="1"/>
</dbReference>
<dbReference type="InterPro" id="IPR050639">
    <property type="entry name" value="SSR_resolvase"/>
</dbReference>
<evidence type="ECO:0000259" key="3">
    <source>
        <dbReference type="PROSITE" id="PS51737"/>
    </source>
</evidence>
<dbReference type="PANTHER" id="PTHR30461:SF23">
    <property type="entry name" value="DNA RECOMBINASE-RELATED"/>
    <property type="match status" value="1"/>
</dbReference>
<reference evidence="4 5" key="1">
    <citation type="submission" date="2015-09" db="EMBL/GenBank/DDBJ databases">
        <authorList>
            <consortium name="Pathogen Informatics"/>
        </authorList>
    </citation>
    <scope>NUCLEOTIDE SEQUENCE [LARGE SCALE GENOMIC DNA]</scope>
    <source>
        <strain evidence="4 5">2789STDY5834970</strain>
    </source>
</reference>
<dbReference type="InterPro" id="IPR038109">
    <property type="entry name" value="DNA_bind_recomb_sf"/>
</dbReference>
<feature type="region of interest" description="Disordered" evidence="1">
    <location>
        <begin position="1"/>
        <end position="20"/>
    </location>
</feature>
<dbReference type="EMBL" id="CYXN01000005">
    <property type="protein sequence ID" value="CUM90229.1"/>
    <property type="molecule type" value="Genomic_DNA"/>
</dbReference>
<dbReference type="PROSITE" id="PS51737">
    <property type="entry name" value="RECOMBINASE_DNA_BIND"/>
    <property type="match status" value="1"/>
</dbReference>
<evidence type="ECO:0000259" key="2">
    <source>
        <dbReference type="PROSITE" id="PS51736"/>
    </source>
</evidence>
<proteinExistence type="predicted"/>
<dbReference type="Gene3D" id="3.90.1750.20">
    <property type="entry name" value="Putative Large Serine Recombinase, Chain B, Domain 2"/>
    <property type="match status" value="1"/>
</dbReference>
<dbReference type="PANTHER" id="PTHR30461">
    <property type="entry name" value="DNA-INVERTASE FROM LAMBDOID PROPHAGE"/>
    <property type="match status" value="1"/>
</dbReference>
<feature type="domain" description="Resolvase/invertase-type recombinase catalytic" evidence="2">
    <location>
        <begin position="48"/>
        <end position="196"/>
    </location>
</feature>
<dbReference type="SUPFAM" id="SSF53041">
    <property type="entry name" value="Resolvase-like"/>
    <property type="match status" value="1"/>
</dbReference>
<gene>
    <name evidence="4" type="ORF">ERS852582_01066</name>
</gene>
<feature type="domain" description="Recombinase" evidence="3">
    <location>
        <begin position="203"/>
        <end position="332"/>
    </location>
</feature>
<evidence type="ECO:0000256" key="1">
    <source>
        <dbReference type="SAM" id="MobiDB-lite"/>
    </source>
</evidence>
<dbReference type="InterPro" id="IPR036162">
    <property type="entry name" value="Resolvase-like_N_sf"/>
</dbReference>
<dbReference type="RefSeq" id="WP_155515381.1">
    <property type="nucleotide sequence ID" value="NZ_CYXN01000005.1"/>
</dbReference>
<evidence type="ECO:0000313" key="4">
    <source>
        <dbReference type="EMBL" id="CUM90229.1"/>
    </source>
</evidence>
<accession>A0A173SKM6</accession>
<dbReference type="PROSITE" id="PS51736">
    <property type="entry name" value="RECOMBINASES_3"/>
    <property type="match status" value="1"/>
</dbReference>
<dbReference type="Pfam" id="PF07508">
    <property type="entry name" value="Recombinase"/>
    <property type="match status" value="1"/>
</dbReference>
<dbReference type="Gene3D" id="3.40.50.1390">
    <property type="entry name" value="Resolvase, N-terminal catalytic domain"/>
    <property type="match status" value="1"/>
</dbReference>